<gene>
    <name evidence="2" type="ORF">METZ01_LOCUS281760</name>
</gene>
<dbReference type="InterPro" id="IPR000182">
    <property type="entry name" value="GNAT_dom"/>
</dbReference>
<organism evidence="2">
    <name type="scientific">marine metagenome</name>
    <dbReference type="NCBI Taxonomy" id="408172"/>
    <lineage>
        <taxon>unclassified sequences</taxon>
        <taxon>metagenomes</taxon>
        <taxon>ecological metagenomes</taxon>
    </lineage>
</organism>
<dbReference type="AlphaFoldDB" id="A0A382KWV4"/>
<proteinExistence type="predicted"/>
<reference evidence="2" key="1">
    <citation type="submission" date="2018-05" db="EMBL/GenBank/DDBJ databases">
        <authorList>
            <person name="Lanie J.A."/>
            <person name="Ng W.-L."/>
            <person name="Kazmierczak K.M."/>
            <person name="Andrzejewski T.M."/>
            <person name="Davidsen T.M."/>
            <person name="Wayne K.J."/>
            <person name="Tettelin H."/>
            <person name="Glass J.I."/>
            <person name="Rusch D."/>
            <person name="Podicherti R."/>
            <person name="Tsui H.-C.T."/>
            <person name="Winkler M.E."/>
        </authorList>
    </citation>
    <scope>NUCLEOTIDE SEQUENCE</scope>
</reference>
<dbReference type="EMBL" id="UINC01083314">
    <property type="protein sequence ID" value="SVC28906.1"/>
    <property type="molecule type" value="Genomic_DNA"/>
</dbReference>
<evidence type="ECO:0000259" key="1">
    <source>
        <dbReference type="PROSITE" id="PS51186"/>
    </source>
</evidence>
<sequence length="207" mass="22566">MTKSIGDIRYRPMVASDVGPVPEDCQGSREALLGRIEDLGGAAMLAFDGEQHVAQLQFRRYDPMCRSAKGIWQPDYWGDFGEHAPELPEASVNIFCYHVGQLSAGEERSPDYQGRGIGLALLDHFLDWAASREFAGVVAKFTPTDRGVMGFMGGQPATAYTARGFEVVSSWVDQQLSTAVVERKIVPADSDPEVVARVGVCVKPLES</sequence>
<dbReference type="SUPFAM" id="SSF55729">
    <property type="entry name" value="Acyl-CoA N-acyltransferases (Nat)"/>
    <property type="match status" value="1"/>
</dbReference>
<dbReference type="PROSITE" id="PS51186">
    <property type="entry name" value="GNAT"/>
    <property type="match status" value="1"/>
</dbReference>
<dbReference type="GO" id="GO:0016747">
    <property type="term" value="F:acyltransferase activity, transferring groups other than amino-acyl groups"/>
    <property type="evidence" value="ECO:0007669"/>
    <property type="project" value="InterPro"/>
</dbReference>
<evidence type="ECO:0000313" key="2">
    <source>
        <dbReference type="EMBL" id="SVC28906.1"/>
    </source>
</evidence>
<protein>
    <recommendedName>
        <fullName evidence="1">N-acetyltransferase domain-containing protein</fullName>
    </recommendedName>
</protein>
<dbReference type="Pfam" id="PF00583">
    <property type="entry name" value="Acetyltransf_1"/>
    <property type="match status" value="1"/>
</dbReference>
<dbReference type="CDD" id="cd04301">
    <property type="entry name" value="NAT_SF"/>
    <property type="match status" value="1"/>
</dbReference>
<name>A0A382KWV4_9ZZZZ</name>
<feature type="domain" description="N-acetyltransferase" evidence="1">
    <location>
        <begin position="109"/>
        <end position="187"/>
    </location>
</feature>
<dbReference type="Gene3D" id="3.40.630.30">
    <property type="match status" value="1"/>
</dbReference>
<dbReference type="InterPro" id="IPR016181">
    <property type="entry name" value="Acyl_CoA_acyltransferase"/>
</dbReference>
<accession>A0A382KWV4</accession>